<dbReference type="InterPro" id="IPR050515">
    <property type="entry name" value="Beta-lactam/transpept"/>
</dbReference>
<keyword evidence="4 10" id="KW-0812">Transmembrane</keyword>
<evidence type="ECO:0000313" key="14">
    <source>
        <dbReference type="Proteomes" id="UP001549037"/>
    </source>
</evidence>
<dbReference type="InterPro" id="IPR047982">
    <property type="entry name" value="PBP2B"/>
</dbReference>
<feature type="domain" description="Penicillin-binding protein dimerisation" evidence="12">
    <location>
        <begin position="67"/>
        <end position="306"/>
    </location>
</feature>
<dbReference type="RefSeq" id="WP_354367407.1">
    <property type="nucleotide sequence ID" value="NZ_JBEPLN010000003.1"/>
</dbReference>
<evidence type="ECO:0000256" key="3">
    <source>
        <dbReference type="ARBA" id="ARBA00022475"/>
    </source>
</evidence>
<evidence type="ECO:0000313" key="13">
    <source>
        <dbReference type="EMBL" id="MET3633657.1"/>
    </source>
</evidence>
<keyword evidence="8 10" id="KW-0472">Membrane</keyword>
<evidence type="ECO:0000256" key="9">
    <source>
        <dbReference type="ARBA" id="ARBA00023316"/>
    </source>
</evidence>
<evidence type="ECO:0000259" key="11">
    <source>
        <dbReference type="Pfam" id="PF00905"/>
    </source>
</evidence>
<keyword evidence="14" id="KW-1185">Reference proteome</keyword>
<evidence type="ECO:0000256" key="6">
    <source>
        <dbReference type="ARBA" id="ARBA00022984"/>
    </source>
</evidence>
<dbReference type="PANTHER" id="PTHR30627">
    <property type="entry name" value="PEPTIDOGLYCAN D,D-TRANSPEPTIDASE"/>
    <property type="match status" value="1"/>
</dbReference>
<keyword evidence="3" id="KW-1003">Cell membrane</keyword>
<proteinExistence type="inferred from homology"/>
<evidence type="ECO:0000256" key="7">
    <source>
        <dbReference type="ARBA" id="ARBA00022989"/>
    </source>
</evidence>
<dbReference type="GO" id="GO:0016746">
    <property type="term" value="F:acyltransferase activity"/>
    <property type="evidence" value="ECO:0007669"/>
    <property type="project" value="UniProtKB-KW"/>
</dbReference>
<comment type="caution">
    <text evidence="13">The sequence shown here is derived from an EMBL/GenBank/DDBJ whole genome shotgun (WGS) entry which is preliminary data.</text>
</comment>
<evidence type="ECO:0000256" key="2">
    <source>
        <dbReference type="ARBA" id="ARBA00007171"/>
    </source>
</evidence>
<keyword evidence="9" id="KW-0961">Cell wall biogenesis/degradation</keyword>
<keyword evidence="5" id="KW-0133">Cell shape</keyword>
<evidence type="ECO:0000256" key="4">
    <source>
        <dbReference type="ARBA" id="ARBA00022692"/>
    </source>
</evidence>
<keyword evidence="7 10" id="KW-1133">Transmembrane helix</keyword>
<sequence length="692" mass="75536">MARFKRPNFGRQFKMNKVAQRLHLLFMIIVLLFVILLFRLAYMQVVNQDFYTEKLTTSTVYKVRNATPRGEIYDATGSLLVANEAKEVVAFTRSNTITAQEIKEIATALSKLVTLTETEVTTREKKDYYLADTSTYRKVVESLPDDKKYDNFGNTLSEATVYKNAVDAVSKDDINYSEDELKIIAIFSQMNAAQAFNTVSLTTGELNDQQIAVITAKSKELSGISVRTDWTRKTASNSLSSVIGTVSSEKTGLPAEEVDTYLKKGYSLNDRVGTSYLEKQYEDVLQGNPTLQEITLDKDGSVKETKEVSKGTKGQNLKLTIDLKFQEGVEDILEKYFKQELENGGTVYSEGIYATALDPNTGAVLALGGISHDLETGELSKNSLGNITQVFTPGSVVKGATLAAGWENGVLSGNETLYDQPIVFSGDSNTINSWFTSGSLPITATQALEYSSNPYMVQIALRLMGMEYHTGLSLATDQYKEAMEKLRATYAQFGLGVKTGIDLPGESVGILPTEFVAGNVLTESFGQYDNYTTLQLAQYVATIANGGTRIAPHIVDGIYTPNKEDGIGDLSQTVEGQKLGTVNISSEEMSLIQQGFYQVANGSGSYTTGTKIGNGAAVSISAKTGTAEAYVKTADGNSIYTSNLNQVAYAPSDQPKIAVAVVLPHETELRGDVSEYVIRDIINLYHSMYPMN</sequence>
<dbReference type="Pfam" id="PF00905">
    <property type="entry name" value="Transpeptidase"/>
    <property type="match status" value="1"/>
</dbReference>
<accession>A0ABV2JFM4</accession>
<feature type="domain" description="Penicillin-binding protein transpeptidase" evidence="11">
    <location>
        <begin position="353"/>
        <end position="682"/>
    </location>
</feature>
<name>A0ABV2JFM4_9STRE</name>
<protein>
    <submittedName>
        <fullName evidence="13">Penicillin-binding protein 2B</fullName>
        <ecNumber evidence="13">2.3.2.-</ecNumber>
    </submittedName>
</protein>
<comment type="subcellular location">
    <subcellularLocation>
        <location evidence="1">Cell membrane</location>
        <topology evidence="1">Single-pass membrane protein</topology>
    </subcellularLocation>
</comment>
<gene>
    <name evidence="13" type="ORF">ABID28_000290</name>
</gene>
<dbReference type="Proteomes" id="UP001549037">
    <property type="component" value="Unassembled WGS sequence"/>
</dbReference>
<dbReference type="InterPro" id="IPR001460">
    <property type="entry name" value="PCN-bd_Tpept"/>
</dbReference>
<dbReference type="Pfam" id="PF03717">
    <property type="entry name" value="PBP_dimer"/>
    <property type="match status" value="1"/>
</dbReference>
<dbReference type="InterPro" id="IPR005311">
    <property type="entry name" value="PBP_dimer"/>
</dbReference>
<comment type="similarity">
    <text evidence="2">Belongs to the transpeptidase family.</text>
</comment>
<evidence type="ECO:0000256" key="10">
    <source>
        <dbReference type="SAM" id="Phobius"/>
    </source>
</evidence>
<dbReference type="PANTHER" id="PTHR30627:SF2">
    <property type="entry name" value="PEPTIDOGLYCAN D,D-TRANSPEPTIDASE MRDA"/>
    <property type="match status" value="1"/>
</dbReference>
<dbReference type="EMBL" id="JBEPLN010000003">
    <property type="protein sequence ID" value="MET3633657.1"/>
    <property type="molecule type" value="Genomic_DNA"/>
</dbReference>
<keyword evidence="13" id="KW-0808">Transferase</keyword>
<dbReference type="Gene3D" id="3.40.710.10">
    <property type="entry name" value="DD-peptidase/beta-lactamase superfamily"/>
    <property type="match status" value="1"/>
</dbReference>
<dbReference type="Gene3D" id="1.10.10.1230">
    <property type="entry name" value="Penicillin-binding protein, N-terminal non-catalytic domain, head sub-domain"/>
    <property type="match status" value="1"/>
</dbReference>
<dbReference type="EC" id="2.3.2.-" evidence="13"/>
<reference evidence="13 14" key="1">
    <citation type="submission" date="2024-06" db="EMBL/GenBank/DDBJ databases">
        <title>Genomic Encyclopedia of Type Strains, Phase IV (KMG-IV): sequencing the most valuable type-strain genomes for metagenomic binning, comparative biology and taxonomic classification.</title>
        <authorList>
            <person name="Goeker M."/>
        </authorList>
    </citation>
    <scope>NUCLEOTIDE SEQUENCE [LARGE SCALE GENOMIC DNA]</scope>
    <source>
        <strain evidence="13 14">DSM 28302</strain>
    </source>
</reference>
<organism evidence="13 14">
    <name type="scientific">Streptococcus porcorum</name>
    <dbReference type="NCBI Taxonomy" id="701526"/>
    <lineage>
        <taxon>Bacteria</taxon>
        <taxon>Bacillati</taxon>
        <taxon>Bacillota</taxon>
        <taxon>Bacilli</taxon>
        <taxon>Lactobacillales</taxon>
        <taxon>Streptococcaceae</taxon>
        <taxon>Streptococcus</taxon>
    </lineage>
</organism>
<dbReference type="Gene3D" id="3.90.1310.10">
    <property type="entry name" value="Penicillin-binding protein 2a (Domain 2)"/>
    <property type="match status" value="1"/>
</dbReference>
<evidence type="ECO:0000256" key="1">
    <source>
        <dbReference type="ARBA" id="ARBA00004162"/>
    </source>
</evidence>
<dbReference type="InterPro" id="IPR012338">
    <property type="entry name" value="Beta-lactam/transpept-like"/>
</dbReference>
<dbReference type="SUPFAM" id="SSF56519">
    <property type="entry name" value="Penicillin binding protein dimerisation domain"/>
    <property type="match status" value="1"/>
</dbReference>
<evidence type="ECO:0000259" key="12">
    <source>
        <dbReference type="Pfam" id="PF03717"/>
    </source>
</evidence>
<dbReference type="NCBIfam" id="NF038278">
    <property type="entry name" value="strep_PBP2B"/>
    <property type="match status" value="1"/>
</dbReference>
<dbReference type="InterPro" id="IPR036138">
    <property type="entry name" value="PBP_dimer_sf"/>
</dbReference>
<dbReference type="SUPFAM" id="SSF56601">
    <property type="entry name" value="beta-lactamase/transpeptidase-like"/>
    <property type="match status" value="1"/>
</dbReference>
<evidence type="ECO:0000256" key="5">
    <source>
        <dbReference type="ARBA" id="ARBA00022960"/>
    </source>
</evidence>
<keyword evidence="6" id="KW-0573">Peptidoglycan synthesis</keyword>
<keyword evidence="13" id="KW-0012">Acyltransferase</keyword>
<evidence type="ECO:0000256" key="8">
    <source>
        <dbReference type="ARBA" id="ARBA00023136"/>
    </source>
</evidence>
<feature type="transmembrane region" description="Helical" evidence="10">
    <location>
        <begin position="21"/>
        <end position="42"/>
    </location>
</feature>